<dbReference type="FunFam" id="3.30.470.10:FF:000010">
    <property type="entry name" value="Branched-chain-amino-acid aminotransferase-like protein 1"/>
    <property type="match status" value="1"/>
</dbReference>
<dbReference type="RefSeq" id="WP_121905814.1">
    <property type="nucleotide sequence ID" value="NZ_REFC01000011.1"/>
</dbReference>
<evidence type="ECO:0000313" key="12">
    <source>
        <dbReference type="Proteomes" id="UP000271339"/>
    </source>
</evidence>
<keyword evidence="11" id="KW-0808">Transferase</keyword>
<evidence type="ECO:0000256" key="1">
    <source>
        <dbReference type="ARBA" id="ARBA00001933"/>
    </source>
</evidence>
<comment type="catalytic activity">
    <reaction evidence="10">
        <text>L-leucine + 2-oxoglutarate = 4-methyl-2-oxopentanoate + L-glutamate</text>
        <dbReference type="Rhea" id="RHEA:18321"/>
        <dbReference type="ChEBI" id="CHEBI:16810"/>
        <dbReference type="ChEBI" id="CHEBI:17865"/>
        <dbReference type="ChEBI" id="CHEBI:29985"/>
        <dbReference type="ChEBI" id="CHEBI:57427"/>
        <dbReference type="EC" id="2.6.1.42"/>
    </reaction>
</comment>
<evidence type="ECO:0000256" key="5">
    <source>
        <dbReference type="ARBA" id="ARBA00009320"/>
    </source>
</evidence>
<evidence type="ECO:0000256" key="6">
    <source>
        <dbReference type="ARBA" id="ARBA00013053"/>
    </source>
</evidence>
<dbReference type="GO" id="GO:0004084">
    <property type="term" value="F:branched-chain-amino-acid transaminase activity"/>
    <property type="evidence" value="ECO:0007669"/>
    <property type="project" value="UniProtKB-EC"/>
</dbReference>
<evidence type="ECO:0000256" key="7">
    <source>
        <dbReference type="ARBA" id="ARBA00022898"/>
    </source>
</evidence>
<accession>A0A3L9YYP2</accession>
<gene>
    <name evidence="11" type="ORF">BXY75_0189</name>
</gene>
<evidence type="ECO:0000256" key="9">
    <source>
        <dbReference type="ARBA" id="ARBA00048798"/>
    </source>
</evidence>
<comment type="catalytic activity">
    <reaction evidence="9">
        <text>L-isoleucine + 2-oxoglutarate = (S)-3-methyl-2-oxopentanoate + L-glutamate</text>
        <dbReference type="Rhea" id="RHEA:24801"/>
        <dbReference type="ChEBI" id="CHEBI:16810"/>
        <dbReference type="ChEBI" id="CHEBI:29985"/>
        <dbReference type="ChEBI" id="CHEBI:35146"/>
        <dbReference type="ChEBI" id="CHEBI:58045"/>
        <dbReference type="EC" id="2.6.1.42"/>
    </reaction>
</comment>
<organism evidence="11 12">
    <name type="scientific">Ulvibacter antarcticus</name>
    <dbReference type="NCBI Taxonomy" id="442714"/>
    <lineage>
        <taxon>Bacteria</taxon>
        <taxon>Pseudomonadati</taxon>
        <taxon>Bacteroidota</taxon>
        <taxon>Flavobacteriia</taxon>
        <taxon>Flavobacteriales</taxon>
        <taxon>Flavobacteriaceae</taxon>
        <taxon>Ulvibacter</taxon>
    </lineage>
</organism>
<dbReference type="Gene3D" id="3.20.10.10">
    <property type="entry name" value="D-amino Acid Aminotransferase, subunit A, domain 2"/>
    <property type="match status" value="1"/>
</dbReference>
<comment type="caution">
    <text evidence="11">The sequence shown here is derived from an EMBL/GenBank/DDBJ whole genome shotgun (WGS) entry which is preliminary data.</text>
</comment>
<comment type="pathway">
    <text evidence="2">Amino-acid biosynthesis; L-isoleucine biosynthesis; L-isoleucine from 2-oxobutanoate: step 4/4.</text>
</comment>
<evidence type="ECO:0000256" key="4">
    <source>
        <dbReference type="ARBA" id="ARBA00005072"/>
    </source>
</evidence>
<evidence type="ECO:0000256" key="2">
    <source>
        <dbReference type="ARBA" id="ARBA00004824"/>
    </source>
</evidence>
<dbReference type="GO" id="GO:0046394">
    <property type="term" value="P:carboxylic acid biosynthetic process"/>
    <property type="evidence" value="ECO:0007669"/>
    <property type="project" value="UniProtKB-ARBA"/>
</dbReference>
<name>A0A3L9YYP2_9FLAO</name>
<dbReference type="InterPro" id="IPR050571">
    <property type="entry name" value="Class-IV_PLP-Dep_Aminotrnsfr"/>
</dbReference>
<protein>
    <recommendedName>
        <fullName evidence="6">branched-chain-amino-acid transaminase</fullName>
        <ecNumber evidence="6">2.6.1.42</ecNumber>
    </recommendedName>
</protein>
<dbReference type="GO" id="GO:0008652">
    <property type="term" value="P:amino acid biosynthetic process"/>
    <property type="evidence" value="ECO:0007669"/>
    <property type="project" value="UniProtKB-ARBA"/>
</dbReference>
<dbReference type="InterPro" id="IPR036038">
    <property type="entry name" value="Aminotransferase-like"/>
</dbReference>
<keyword evidence="11" id="KW-0032">Aminotransferase</keyword>
<evidence type="ECO:0000313" key="11">
    <source>
        <dbReference type="EMBL" id="RMA65776.1"/>
    </source>
</evidence>
<comment type="catalytic activity">
    <reaction evidence="8">
        <text>L-valine + 2-oxoglutarate = 3-methyl-2-oxobutanoate + L-glutamate</text>
        <dbReference type="Rhea" id="RHEA:24813"/>
        <dbReference type="ChEBI" id="CHEBI:11851"/>
        <dbReference type="ChEBI" id="CHEBI:16810"/>
        <dbReference type="ChEBI" id="CHEBI:29985"/>
        <dbReference type="ChEBI" id="CHEBI:57762"/>
        <dbReference type="EC" id="2.6.1.42"/>
    </reaction>
</comment>
<comment type="similarity">
    <text evidence="5">Belongs to the class-IV pyridoxal-phosphate-dependent aminotransferase family.</text>
</comment>
<sequence length="297" mass="33142">MLQKSNPKNDNIQVYIKDRLYPRNEAKISVFDSAVQGGDAVWEGLRVYPEGIVCLDKHLTRLHESAKTLAFSDIPSKEEIKKAIKQTLDANAMNDDTHIRLTLTRGEKITSGMDPRLNQSGSCLIVLAEWKPLVYDNNSGIKVISTSQRRNGPQFLDSKIHHNNLLNNIIAKIQANVAGKDAGLMLDERGFVAELNGSNVFMVKHGKILTPFAHACLPGITRNTVMEMCEKEGIEIKEEDISLSQFINAEGVFATGTMGELTPIVEIDGRSIPKDDLFMKRVMDLFKKNVKSYCEPL</sequence>
<dbReference type="OrthoDB" id="9804984at2"/>
<keyword evidence="7" id="KW-0663">Pyridoxal phosphate</keyword>
<keyword evidence="12" id="KW-1185">Reference proteome</keyword>
<dbReference type="EC" id="2.6.1.42" evidence="6"/>
<dbReference type="Pfam" id="PF01063">
    <property type="entry name" value="Aminotran_4"/>
    <property type="match status" value="1"/>
</dbReference>
<dbReference type="InterPro" id="IPR001544">
    <property type="entry name" value="Aminotrans_IV"/>
</dbReference>
<dbReference type="Proteomes" id="UP000271339">
    <property type="component" value="Unassembled WGS sequence"/>
</dbReference>
<dbReference type="EMBL" id="REFC01000011">
    <property type="protein sequence ID" value="RMA65776.1"/>
    <property type="molecule type" value="Genomic_DNA"/>
</dbReference>
<comment type="pathway">
    <text evidence="3">Amino-acid biosynthesis; L-valine biosynthesis; L-valine from pyruvate: step 4/4.</text>
</comment>
<evidence type="ECO:0000256" key="3">
    <source>
        <dbReference type="ARBA" id="ARBA00004931"/>
    </source>
</evidence>
<reference evidence="11 12" key="1">
    <citation type="submission" date="2018-10" db="EMBL/GenBank/DDBJ databases">
        <title>Genomic Encyclopedia of Archaeal and Bacterial Type Strains, Phase II (KMG-II): from individual species to whole genera.</title>
        <authorList>
            <person name="Goeker M."/>
        </authorList>
    </citation>
    <scope>NUCLEOTIDE SEQUENCE [LARGE SCALE GENOMIC DNA]</scope>
    <source>
        <strain evidence="11 12">DSM 23424</strain>
    </source>
</reference>
<dbReference type="Gene3D" id="3.30.470.10">
    <property type="match status" value="1"/>
</dbReference>
<comment type="cofactor">
    <cofactor evidence="1">
        <name>pyridoxal 5'-phosphate</name>
        <dbReference type="ChEBI" id="CHEBI:597326"/>
    </cofactor>
</comment>
<dbReference type="AlphaFoldDB" id="A0A3L9YYP2"/>
<dbReference type="InterPro" id="IPR043132">
    <property type="entry name" value="BCAT-like_C"/>
</dbReference>
<evidence type="ECO:0000256" key="8">
    <source>
        <dbReference type="ARBA" id="ARBA00048212"/>
    </source>
</evidence>
<proteinExistence type="inferred from homology"/>
<dbReference type="InterPro" id="IPR043131">
    <property type="entry name" value="BCAT-like_N"/>
</dbReference>
<evidence type="ECO:0000256" key="10">
    <source>
        <dbReference type="ARBA" id="ARBA00049229"/>
    </source>
</evidence>
<dbReference type="PANTHER" id="PTHR42743:SF11">
    <property type="entry name" value="AMINODEOXYCHORISMATE LYASE"/>
    <property type="match status" value="1"/>
</dbReference>
<comment type="pathway">
    <text evidence="4">Amino-acid biosynthesis; L-leucine biosynthesis; L-leucine from 3-methyl-2-oxobutanoate: step 4/4.</text>
</comment>
<dbReference type="PANTHER" id="PTHR42743">
    <property type="entry name" value="AMINO-ACID AMINOTRANSFERASE"/>
    <property type="match status" value="1"/>
</dbReference>
<dbReference type="SUPFAM" id="SSF56752">
    <property type="entry name" value="D-aminoacid aminotransferase-like PLP-dependent enzymes"/>
    <property type="match status" value="1"/>
</dbReference>
<dbReference type="FunFam" id="3.20.10.10:FF:000002">
    <property type="entry name" value="D-alanine aminotransferase"/>
    <property type="match status" value="1"/>
</dbReference>